<name>A0AAN8RLR2_9PEZI</name>
<feature type="compositionally biased region" description="Acidic residues" evidence="1">
    <location>
        <begin position="114"/>
        <end position="123"/>
    </location>
</feature>
<feature type="region of interest" description="Disordered" evidence="1">
    <location>
        <begin position="1"/>
        <end position="31"/>
    </location>
</feature>
<organism evidence="2 3">
    <name type="scientific">Orbilia javanica</name>
    <dbReference type="NCBI Taxonomy" id="47235"/>
    <lineage>
        <taxon>Eukaryota</taxon>
        <taxon>Fungi</taxon>
        <taxon>Dikarya</taxon>
        <taxon>Ascomycota</taxon>
        <taxon>Pezizomycotina</taxon>
        <taxon>Orbiliomycetes</taxon>
        <taxon>Orbiliales</taxon>
        <taxon>Orbiliaceae</taxon>
        <taxon>Orbilia</taxon>
    </lineage>
</organism>
<proteinExistence type="predicted"/>
<evidence type="ECO:0000313" key="3">
    <source>
        <dbReference type="Proteomes" id="UP001313282"/>
    </source>
</evidence>
<dbReference type="AlphaFoldDB" id="A0AAN8RLR2"/>
<evidence type="ECO:0000313" key="2">
    <source>
        <dbReference type="EMBL" id="KAK6355707.1"/>
    </source>
</evidence>
<feature type="region of interest" description="Disordered" evidence="1">
    <location>
        <begin position="139"/>
        <end position="273"/>
    </location>
</feature>
<evidence type="ECO:0000256" key="1">
    <source>
        <dbReference type="SAM" id="MobiDB-lite"/>
    </source>
</evidence>
<accession>A0AAN8RLR2</accession>
<protein>
    <submittedName>
        <fullName evidence="2">Uncharacterized protein</fullName>
    </submittedName>
</protein>
<comment type="caution">
    <text evidence="2">The sequence shown here is derived from an EMBL/GenBank/DDBJ whole genome shotgun (WGS) entry which is preliminary data.</text>
</comment>
<feature type="compositionally biased region" description="Basic and acidic residues" evidence="1">
    <location>
        <begin position="1"/>
        <end position="28"/>
    </location>
</feature>
<gene>
    <name evidence="2" type="ORF">TWF718_000100</name>
</gene>
<dbReference type="Proteomes" id="UP001313282">
    <property type="component" value="Unassembled WGS sequence"/>
</dbReference>
<sequence>MLKRELKGMTRAKNIESEERNTWQEELKGGQGEPWTYDSFGFDNAWWTMASVGRSIFRKKWGTIDCKPSRAGKKLSRIWNSADDFQYGQMSTNHHEDLGYVAGIEDDFKVEVLDGDYEDDDDPYNMSLESSRLLSPLRNRDDLGLGMEPDSSKPVPFSEPRAFRGGKRSSSDSSQDQTDPKTATKSKPHSQVESDAKHPTPGLKGIHNLSRDPSNKLDSTGDRDTVFRTKPSIPVASKTGTSARGTPKTMGLPLPEETSEVAGPEIQNLDIES</sequence>
<keyword evidence="3" id="KW-1185">Reference proteome</keyword>
<reference evidence="2 3" key="1">
    <citation type="submission" date="2019-10" db="EMBL/GenBank/DDBJ databases">
        <authorList>
            <person name="Palmer J.M."/>
        </authorList>
    </citation>
    <scope>NUCLEOTIDE SEQUENCE [LARGE SCALE GENOMIC DNA]</scope>
    <source>
        <strain evidence="2 3">TWF718</strain>
    </source>
</reference>
<feature type="region of interest" description="Disordered" evidence="1">
    <location>
        <begin position="114"/>
        <end position="133"/>
    </location>
</feature>
<dbReference type="EMBL" id="JAVHNR010000001">
    <property type="protein sequence ID" value="KAK6355707.1"/>
    <property type="molecule type" value="Genomic_DNA"/>
</dbReference>
<feature type="compositionally biased region" description="Polar residues" evidence="1">
    <location>
        <begin position="180"/>
        <end position="189"/>
    </location>
</feature>
<feature type="compositionally biased region" description="Basic and acidic residues" evidence="1">
    <location>
        <begin position="209"/>
        <end position="227"/>
    </location>
</feature>